<dbReference type="AlphaFoldDB" id="A0A6A5VG04"/>
<dbReference type="PANTHER" id="PTHR24148:SF73">
    <property type="entry name" value="HET DOMAIN PROTEIN (AFU_ORTHOLOGUE AFUA_8G01020)"/>
    <property type="match status" value="1"/>
</dbReference>
<accession>A0A6A5VG04</accession>
<name>A0A6A5VG04_9PLEO</name>
<keyword evidence="3" id="KW-1185">Reference proteome</keyword>
<dbReference type="Pfam" id="PF06985">
    <property type="entry name" value="HET"/>
    <property type="match status" value="1"/>
</dbReference>
<dbReference type="OrthoDB" id="2157530at2759"/>
<sequence length="332" mass="38372">MLHHVRDKHRVLFSYSFFVEFDGESLAADPYSDVQVQPQPGATFAQSTSSSSPKEHNAYQYLPLDLRKRRQIRVLVPMPGCPSDPLHCELEHVNLQHGPIFEAMSYTWVDENGDDSLCGTISCGHGGCKISITKNCEVALRRLRKCDENRRLWVDAICIDQYCINEPNHQVKNMMAIFRGAIRVVVFLGEGDPNLARLFEHVTSDICGQLPKVLNFITLFRIRWFHRVWVLQEIAVAKSVWVHYGEKKMSWTNLVEHSNLYLRLMAARDLSLAIPPVVSLGLLQTTERYHYQGEWTYFPYWMYPINVPASTERLGTEWTSFVGRARTLYRLH</sequence>
<dbReference type="EMBL" id="ML976671">
    <property type="protein sequence ID" value="KAF1975329.1"/>
    <property type="molecule type" value="Genomic_DNA"/>
</dbReference>
<evidence type="ECO:0000313" key="2">
    <source>
        <dbReference type="EMBL" id="KAF1975329.1"/>
    </source>
</evidence>
<dbReference type="Proteomes" id="UP000800036">
    <property type="component" value="Unassembled WGS sequence"/>
</dbReference>
<dbReference type="InterPro" id="IPR052895">
    <property type="entry name" value="HetReg/Transcr_Mod"/>
</dbReference>
<proteinExistence type="predicted"/>
<organism evidence="2 3">
    <name type="scientific">Bimuria novae-zelandiae CBS 107.79</name>
    <dbReference type="NCBI Taxonomy" id="1447943"/>
    <lineage>
        <taxon>Eukaryota</taxon>
        <taxon>Fungi</taxon>
        <taxon>Dikarya</taxon>
        <taxon>Ascomycota</taxon>
        <taxon>Pezizomycotina</taxon>
        <taxon>Dothideomycetes</taxon>
        <taxon>Pleosporomycetidae</taxon>
        <taxon>Pleosporales</taxon>
        <taxon>Massarineae</taxon>
        <taxon>Didymosphaeriaceae</taxon>
        <taxon>Bimuria</taxon>
    </lineage>
</organism>
<dbReference type="InterPro" id="IPR010730">
    <property type="entry name" value="HET"/>
</dbReference>
<feature type="domain" description="Heterokaryon incompatibility" evidence="1">
    <location>
        <begin position="101"/>
        <end position="233"/>
    </location>
</feature>
<evidence type="ECO:0000259" key="1">
    <source>
        <dbReference type="Pfam" id="PF06985"/>
    </source>
</evidence>
<dbReference type="PANTHER" id="PTHR24148">
    <property type="entry name" value="ANKYRIN REPEAT DOMAIN-CONTAINING PROTEIN 39 HOMOLOG-RELATED"/>
    <property type="match status" value="1"/>
</dbReference>
<evidence type="ECO:0000313" key="3">
    <source>
        <dbReference type="Proteomes" id="UP000800036"/>
    </source>
</evidence>
<gene>
    <name evidence="2" type="ORF">BU23DRAFT_530540</name>
</gene>
<protein>
    <recommendedName>
        <fullName evidence="1">Heterokaryon incompatibility domain-containing protein</fullName>
    </recommendedName>
</protein>
<reference evidence="2" key="1">
    <citation type="journal article" date="2020" name="Stud. Mycol.">
        <title>101 Dothideomycetes genomes: a test case for predicting lifestyles and emergence of pathogens.</title>
        <authorList>
            <person name="Haridas S."/>
            <person name="Albert R."/>
            <person name="Binder M."/>
            <person name="Bloem J."/>
            <person name="Labutti K."/>
            <person name="Salamov A."/>
            <person name="Andreopoulos B."/>
            <person name="Baker S."/>
            <person name="Barry K."/>
            <person name="Bills G."/>
            <person name="Bluhm B."/>
            <person name="Cannon C."/>
            <person name="Castanera R."/>
            <person name="Culley D."/>
            <person name="Daum C."/>
            <person name="Ezra D."/>
            <person name="Gonzalez J."/>
            <person name="Henrissat B."/>
            <person name="Kuo A."/>
            <person name="Liang C."/>
            <person name="Lipzen A."/>
            <person name="Lutzoni F."/>
            <person name="Magnuson J."/>
            <person name="Mondo S."/>
            <person name="Nolan M."/>
            <person name="Ohm R."/>
            <person name="Pangilinan J."/>
            <person name="Park H.-J."/>
            <person name="Ramirez L."/>
            <person name="Alfaro M."/>
            <person name="Sun H."/>
            <person name="Tritt A."/>
            <person name="Yoshinaga Y."/>
            <person name="Zwiers L.-H."/>
            <person name="Turgeon B."/>
            <person name="Goodwin S."/>
            <person name="Spatafora J."/>
            <person name="Crous P."/>
            <person name="Grigoriev I."/>
        </authorList>
    </citation>
    <scope>NUCLEOTIDE SEQUENCE</scope>
    <source>
        <strain evidence="2">CBS 107.79</strain>
    </source>
</reference>